<evidence type="ECO:0000256" key="1">
    <source>
        <dbReference type="SAM" id="MobiDB-lite"/>
    </source>
</evidence>
<feature type="compositionally biased region" description="Basic and acidic residues" evidence="1">
    <location>
        <begin position="13"/>
        <end position="26"/>
    </location>
</feature>
<sequence>MHGGRLGVARSLDSADKSLGETEGSKGHGRSCSRVGWARWDVLPGATGIGEMRSRPVQLGFHCTSGKRRLDAKGRRCRSGCLLRGRASGREPGGKARV</sequence>
<dbReference type="EMBL" id="CP003734">
    <property type="protein sequence ID" value="AFO46986.1"/>
    <property type="molecule type" value="Genomic_DNA"/>
</dbReference>
<dbReference type="HOGENOM" id="CLU_2331565_0_0_6"/>
<feature type="region of interest" description="Disordered" evidence="1">
    <location>
        <begin position="1"/>
        <end position="32"/>
    </location>
</feature>
<dbReference type="Proteomes" id="UP000006503">
    <property type="component" value="Chromosome"/>
</dbReference>
<accession>I7C1S8</accession>
<protein>
    <submittedName>
        <fullName evidence="2">Uncharacterized protein</fullName>
    </submittedName>
</protein>
<gene>
    <name evidence="2" type="ordered locus">T1E_1129</name>
</gene>
<proteinExistence type="predicted"/>
<name>I7C1S8_PSEPT</name>
<evidence type="ECO:0000313" key="2">
    <source>
        <dbReference type="EMBL" id="AFO46986.1"/>
    </source>
</evidence>
<organism evidence="2 3">
    <name type="scientific">Pseudomonas putida (strain DOT-T1E)</name>
    <dbReference type="NCBI Taxonomy" id="1196325"/>
    <lineage>
        <taxon>Bacteria</taxon>
        <taxon>Pseudomonadati</taxon>
        <taxon>Pseudomonadota</taxon>
        <taxon>Gammaproteobacteria</taxon>
        <taxon>Pseudomonadales</taxon>
        <taxon>Pseudomonadaceae</taxon>
        <taxon>Pseudomonas</taxon>
    </lineage>
</organism>
<reference evidence="3" key="1">
    <citation type="journal article" date="2013" name="Microb. Biotechnol.">
        <title>Metabolic potential of the organic-solvent tolerant Pseudomonas putida DOT-T1E deduced from its annotated genome.</title>
        <authorList>
            <person name="Udaondo Z."/>
            <person name="Molina L."/>
            <person name="Daniels C."/>
            <person name="Gomez M.J."/>
            <person name="Molina-Henares M.A."/>
            <person name="Matilla M.A."/>
            <person name="Roca A."/>
            <person name="Fernandez M."/>
            <person name="Duque E."/>
            <person name="Segura A."/>
            <person name="Ramos J.L."/>
        </authorList>
    </citation>
    <scope>NUCLEOTIDE SEQUENCE [LARGE SCALE GENOMIC DNA]</scope>
    <source>
        <strain evidence="3">DOT-T1E</strain>
    </source>
</reference>
<evidence type="ECO:0000313" key="3">
    <source>
        <dbReference type="Proteomes" id="UP000006503"/>
    </source>
</evidence>
<dbReference type="AlphaFoldDB" id="I7C1S8"/>
<dbReference type="PATRIC" id="fig|1196325.3.peg.1134"/>
<dbReference type="KEGG" id="ppx:T1E_1129"/>